<dbReference type="Proteomes" id="UP000509510">
    <property type="component" value="Chromosome VI"/>
</dbReference>
<gene>
    <name evidence="1" type="ORF">TRUGW13939_11542</name>
</gene>
<proteinExistence type="predicted"/>
<evidence type="ECO:0000313" key="2">
    <source>
        <dbReference type="Proteomes" id="UP000509510"/>
    </source>
</evidence>
<organism evidence="1 2">
    <name type="scientific">Talaromyces rugulosus</name>
    <name type="common">Penicillium rugulosum</name>
    <dbReference type="NCBI Taxonomy" id="121627"/>
    <lineage>
        <taxon>Eukaryota</taxon>
        <taxon>Fungi</taxon>
        <taxon>Dikarya</taxon>
        <taxon>Ascomycota</taxon>
        <taxon>Pezizomycotina</taxon>
        <taxon>Eurotiomycetes</taxon>
        <taxon>Eurotiomycetidae</taxon>
        <taxon>Eurotiales</taxon>
        <taxon>Trichocomaceae</taxon>
        <taxon>Talaromyces</taxon>
        <taxon>Talaromyces sect. Islandici</taxon>
    </lineage>
</organism>
<keyword evidence="2" id="KW-1185">Reference proteome</keyword>
<reference evidence="2" key="1">
    <citation type="submission" date="2020-06" db="EMBL/GenBank/DDBJ databases">
        <title>A chromosome-scale genome assembly of Talaromyces rugulosus W13939.</title>
        <authorList>
            <person name="Wang B."/>
            <person name="Guo L."/>
            <person name="Ye K."/>
            <person name="Wang L."/>
        </authorList>
    </citation>
    <scope>NUCLEOTIDE SEQUENCE [LARGE SCALE GENOMIC DNA]</scope>
    <source>
        <strain evidence="2">W13939</strain>
    </source>
</reference>
<dbReference type="EMBL" id="CP055903">
    <property type="protein sequence ID" value="QKX64368.1"/>
    <property type="molecule type" value="Genomic_DNA"/>
</dbReference>
<accession>A0A7H8REC4</accession>
<name>A0A7H8REC4_TALRU</name>
<protein>
    <submittedName>
        <fullName evidence="1">Uncharacterized protein</fullName>
    </submittedName>
</protein>
<sequence>MWTLIDSNAQGNF</sequence>
<evidence type="ECO:0000313" key="1">
    <source>
        <dbReference type="EMBL" id="QKX64368.1"/>
    </source>
</evidence>